<dbReference type="EMBL" id="CAKOGL010000025">
    <property type="protein sequence ID" value="CAH2103012.1"/>
    <property type="molecule type" value="Genomic_DNA"/>
</dbReference>
<organism evidence="3 4">
    <name type="scientific">Euphydryas editha</name>
    <name type="common">Edith's checkerspot</name>
    <dbReference type="NCBI Taxonomy" id="104508"/>
    <lineage>
        <taxon>Eukaryota</taxon>
        <taxon>Metazoa</taxon>
        <taxon>Ecdysozoa</taxon>
        <taxon>Arthropoda</taxon>
        <taxon>Hexapoda</taxon>
        <taxon>Insecta</taxon>
        <taxon>Pterygota</taxon>
        <taxon>Neoptera</taxon>
        <taxon>Endopterygota</taxon>
        <taxon>Lepidoptera</taxon>
        <taxon>Glossata</taxon>
        <taxon>Ditrysia</taxon>
        <taxon>Papilionoidea</taxon>
        <taxon>Nymphalidae</taxon>
        <taxon>Nymphalinae</taxon>
        <taxon>Euphydryas</taxon>
    </lineage>
</organism>
<dbReference type="PANTHER" id="PTHR36688">
    <property type="entry name" value="ENDO/EXONUCLEASE/PHOSPHATASE DOMAIN-CONTAINING PROTEIN"/>
    <property type="match status" value="1"/>
</dbReference>
<reference evidence="3" key="1">
    <citation type="submission" date="2022-03" db="EMBL/GenBank/DDBJ databases">
        <authorList>
            <person name="Tunstrom K."/>
        </authorList>
    </citation>
    <scope>NUCLEOTIDE SEQUENCE</scope>
</reference>
<feature type="region of interest" description="Disordered" evidence="1">
    <location>
        <begin position="77"/>
        <end position="136"/>
    </location>
</feature>
<dbReference type="Pfam" id="PF00078">
    <property type="entry name" value="RVT_1"/>
    <property type="match status" value="1"/>
</dbReference>
<evidence type="ECO:0000313" key="3">
    <source>
        <dbReference type="EMBL" id="CAH2103012.1"/>
    </source>
</evidence>
<dbReference type="Proteomes" id="UP001153954">
    <property type="component" value="Unassembled WGS sequence"/>
</dbReference>
<proteinExistence type="predicted"/>
<dbReference type="PROSITE" id="PS50878">
    <property type="entry name" value="RT_POL"/>
    <property type="match status" value="1"/>
</dbReference>
<gene>
    <name evidence="3" type="ORF">EEDITHA_LOCUS17574</name>
</gene>
<sequence length="136" mass="15155">MTKAFDRVWHAGLLAKLINTTTPSAIVRVIASFLEGRSFYVLVEGVDLRPRPIQAGVPQGSCLSPRLYAVYTDDIPTFRDHRRNSGDEEDNAGDRHSPDMTTLGLDNYLETENLLDTTTSRTPPHIRCDLGPSDQK</sequence>
<feature type="domain" description="Reverse transcriptase" evidence="2">
    <location>
        <begin position="1"/>
        <end position="136"/>
    </location>
</feature>
<evidence type="ECO:0000259" key="2">
    <source>
        <dbReference type="PROSITE" id="PS50878"/>
    </source>
</evidence>
<feature type="compositionally biased region" description="Basic and acidic residues" evidence="1">
    <location>
        <begin position="77"/>
        <end position="98"/>
    </location>
</feature>
<accession>A0AAU9UYU8</accession>
<dbReference type="AlphaFoldDB" id="A0AAU9UYU8"/>
<dbReference type="InterPro" id="IPR052560">
    <property type="entry name" value="RdDP_mobile_element"/>
</dbReference>
<dbReference type="PANTHER" id="PTHR36688:SF1">
    <property type="entry name" value="ENDONUCLEASE_EXONUCLEASE_PHOSPHATASE DOMAIN-CONTAINING PROTEIN"/>
    <property type="match status" value="1"/>
</dbReference>
<evidence type="ECO:0000313" key="4">
    <source>
        <dbReference type="Proteomes" id="UP001153954"/>
    </source>
</evidence>
<evidence type="ECO:0000256" key="1">
    <source>
        <dbReference type="SAM" id="MobiDB-lite"/>
    </source>
</evidence>
<name>A0AAU9UYU8_EUPED</name>
<keyword evidence="4" id="KW-1185">Reference proteome</keyword>
<dbReference type="InterPro" id="IPR000477">
    <property type="entry name" value="RT_dom"/>
</dbReference>
<protein>
    <recommendedName>
        <fullName evidence="2">Reverse transcriptase domain-containing protein</fullName>
    </recommendedName>
</protein>
<comment type="caution">
    <text evidence="3">The sequence shown here is derived from an EMBL/GenBank/DDBJ whole genome shotgun (WGS) entry which is preliminary data.</text>
</comment>